<dbReference type="PANTHER" id="PTHR16487">
    <property type="entry name" value="PPP4R2-RELATED PROTEIN"/>
    <property type="match status" value="1"/>
</dbReference>
<feature type="compositionally biased region" description="Acidic residues" evidence="2">
    <location>
        <begin position="259"/>
        <end position="299"/>
    </location>
</feature>
<dbReference type="FunCoup" id="A7THB6">
    <property type="interactions" value="74"/>
</dbReference>
<dbReference type="STRING" id="436907.A7THB6"/>
<sequence>MNESTIVETSDVTVDDIDTNMMGIKSNNLYRQLNEIVEKRNLSILDTNKPDQLLPDLIKHITNTIPYDIFVNASHFIEERKELNELGDYITTNFLEKGLYPFTILRICELCYDPFKYYKVNELAKFVRALTECCLVTTSWETSQATNDNDTSKAVINSEDDDTDNISLCKISWIDSKLEKELSTYVKDIDSFMSISFGFEDEDEDEDGNDIMGNGNSRNEMDSLNNDQNFIIEEYYEDENGVIDKDYVEQIEDNGFLLNDDDDDEDNDDDEDYNEDDTDISSTDEDEDLEDGENVEEQNNDANNDEKKTDVLENATKIVSDSHTQNKRRTTELDDFEYNVVNDNSSSSMSVVGTPKKQKSEIGIITESPVTGSSQTSDHSNMLISPLTHENTDIEKINALDKGLSQSNHVSPLGSKIRKE</sequence>
<dbReference type="AlphaFoldDB" id="A7THB6"/>
<dbReference type="KEGG" id="vpo:Kpol_1013p72"/>
<evidence type="ECO:0008006" key="5">
    <source>
        <dbReference type="Google" id="ProtNLM"/>
    </source>
</evidence>
<dbReference type="PhylomeDB" id="A7THB6"/>
<feature type="compositionally biased region" description="Acidic residues" evidence="2">
    <location>
        <begin position="200"/>
        <end position="209"/>
    </location>
</feature>
<feature type="compositionally biased region" description="Polar residues" evidence="2">
    <location>
        <begin position="214"/>
        <end position="223"/>
    </location>
</feature>
<evidence type="ECO:0000313" key="4">
    <source>
        <dbReference type="Proteomes" id="UP000000267"/>
    </source>
</evidence>
<protein>
    <recommendedName>
        <fullName evidence="5">Serine/threonine-protein phosphatase 4 regulatory subunit 2</fullName>
    </recommendedName>
</protein>
<evidence type="ECO:0000256" key="2">
    <source>
        <dbReference type="SAM" id="MobiDB-lite"/>
    </source>
</evidence>
<gene>
    <name evidence="3" type="ORF">Kpol_1013p72</name>
</gene>
<dbReference type="InParanoid" id="A7THB6"/>
<comment type="similarity">
    <text evidence="1">Belongs to the PPP4R2 family.</text>
</comment>
<dbReference type="HOGENOM" id="CLU_036743_1_0_1"/>
<evidence type="ECO:0000256" key="1">
    <source>
        <dbReference type="ARBA" id="ARBA00009207"/>
    </source>
</evidence>
<name>A7THB6_VANPO</name>
<dbReference type="OrthoDB" id="341898at2759"/>
<accession>A7THB6</accession>
<keyword evidence="4" id="KW-1185">Reference proteome</keyword>
<dbReference type="RefSeq" id="XP_001646255.1">
    <property type="nucleotide sequence ID" value="XM_001646205.1"/>
</dbReference>
<evidence type="ECO:0000313" key="3">
    <source>
        <dbReference type="EMBL" id="EDO18397.1"/>
    </source>
</evidence>
<dbReference type="OMA" id="CYDPFKY"/>
<reference evidence="3 4" key="1">
    <citation type="journal article" date="2007" name="Proc. Natl. Acad. Sci. U.S.A.">
        <title>Independent sorting-out of thousands of duplicated gene pairs in two yeast species descended from a whole-genome duplication.</title>
        <authorList>
            <person name="Scannell D.R."/>
            <person name="Frank A.C."/>
            <person name="Conant G.C."/>
            <person name="Byrne K.P."/>
            <person name="Woolfit M."/>
            <person name="Wolfe K.H."/>
        </authorList>
    </citation>
    <scope>NUCLEOTIDE SEQUENCE [LARGE SCALE GENOMIC DNA]</scope>
    <source>
        <strain evidence="4">ATCC 22028 / DSM 70294 / BCRC 21397 / CBS 2163 / NBRC 10782 / NRRL Y-8283 / UCD 57-17</strain>
    </source>
</reference>
<dbReference type="InterPro" id="IPR015267">
    <property type="entry name" value="PPP4R2"/>
</dbReference>
<dbReference type="GO" id="GO:0019888">
    <property type="term" value="F:protein phosphatase regulator activity"/>
    <property type="evidence" value="ECO:0007669"/>
    <property type="project" value="EnsemblFungi"/>
</dbReference>
<feature type="region of interest" description="Disordered" evidence="2">
    <location>
        <begin position="256"/>
        <end position="311"/>
    </location>
</feature>
<dbReference type="GO" id="GO:2000002">
    <property type="term" value="P:negative regulation of DNA damage checkpoint"/>
    <property type="evidence" value="ECO:0007669"/>
    <property type="project" value="EnsemblFungi"/>
</dbReference>
<dbReference type="GO" id="GO:0005634">
    <property type="term" value="C:nucleus"/>
    <property type="evidence" value="ECO:0007669"/>
    <property type="project" value="EnsemblFungi"/>
</dbReference>
<feature type="region of interest" description="Disordered" evidence="2">
    <location>
        <begin position="398"/>
        <end position="420"/>
    </location>
</feature>
<dbReference type="GeneID" id="5546683"/>
<dbReference type="eggNOG" id="ENOG502S2WZ">
    <property type="taxonomic scope" value="Eukaryota"/>
</dbReference>
<feature type="compositionally biased region" description="Polar residues" evidence="2">
    <location>
        <begin position="368"/>
        <end position="381"/>
    </location>
</feature>
<organism evidence="4">
    <name type="scientific">Vanderwaltozyma polyspora (strain ATCC 22028 / DSM 70294 / BCRC 21397 / CBS 2163 / NBRC 10782 / NRRL Y-8283 / UCD 57-17)</name>
    <name type="common">Kluyveromyces polysporus</name>
    <dbReference type="NCBI Taxonomy" id="436907"/>
    <lineage>
        <taxon>Eukaryota</taxon>
        <taxon>Fungi</taxon>
        <taxon>Dikarya</taxon>
        <taxon>Ascomycota</taxon>
        <taxon>Saccharomycotina</taxon>
        <taxon>Saccharomycetes</taxon>
        <taxon>Saccharomycetales</taxon>
        <taxon>Saccharomycetaceae</taxon>
        <taxon>Vanderwaltozyma</taxon>
    </lineage>
</organism>
<dbReference type="EMBL" id="DS480390">
    <property type="protein sequence ID" value="EDO18397.1"/>
    <property type="molecule type" value="Genomic_DNA"/>
</dbReference>
<dbReference type="GO" id="GO:0005737">
    <property type="term" value="C:cytoplasm"/>
    <property type="evidence" value="ECO:0007669"/>
    <property type="project" value="EnsemblFungi"/>
</dbReference>
<proteinExistence type="inferred from homology"/>
<dbReference type="PANTHER" id="PTHR16487:SF0">
    <property type="entry name" value="PROTEIN PHOSPHATASE 4 REGULATORY SUBUNIT 2-RELATED"/>
    <property type="match status" value="1"/>
</dbReference>
<feature type="region of interest" description="Disordered" evidence="2">
    <location>
        <begin position="345"/>
        <end position="381"/>
    </location>
</feature>
<dbReference type="GO" id="GO:0030289">
    <property type="term" value="C:protein phosphatase 4 complex"/>
    <property type="evidence" value="ECO:0007669"/>
    <property type="project" value="EnsemblFungi"/>
</dbReference>
<dbReference type="Pfam" id="PF09184">
    <property type="entry name" value="PPP4R2"/>
    <property type="match status" value="1"/>
</dbReference>
<feature type="region of interest" description="Disordered" evidence="2">
    <location>
        <begin position="200"/>
        <end position="223"/>
    </location>
</feature>
<dbReference type="Proteomes" id="UP000000267">
    <property type="component" value="Unassembled WGS sequence"/>
</dbReference>